<dbReference type="Gene3D" id="3.90.550.10">
    <property type="entry name" value="Spore Coat Polysaccharide Biosynthesis Protein SpsA, Chain A"/>
    <property type="match status" value="2"/>
</dbReference>
<dbReference type="SUPFAM" id="SSF53448">
    <property type="entry name" value="Nucleotide-diphospho-sugar transferases"/>
    <property type="match status" value="2"/>
</dbReference>
<feature type="compositionally biased region" description="Basic and acidic residues" evidence="1">
    <location>
        <begin position="652"/>
        <end position="668"/>
    </location>
</feature>
<evidence type="ECO:0000256" key="1">
    <source>
        <dbReference type="SAM" id="MobiDB-lite"/>
    </source>
</evidence>
<evidence type="ECO:0000313" key="4">
    <source>
        <dbReference type="Proteomes" id="UP000268192"/>
    </source>
</evidence>
<evidence type="ECO:0000313" key="3">
    <source>
        <dbReference type="EMBL" id="AZN73872.1"/>
    </source>
</evidence>
<dbReference type="InterPro" id="IPR029044">
    <property type="entry name" value="Nucleotide-diphossugar_trans"/>
</dbReference>
<dbReference type="OrthoDB" id="9783791at2"/>
<feature type="domain" description="Glycosyltransferase 2-like" evidence="2">
    <location>
        <begin position="392"/>
        <end position="518"/>
    </location>
</feature>
<dbReference type="PANTHER" id="PTHR43179">
    <property type="entry name" value="RHAMNOSYLTRANSFERASE WBBL"/>
    <property type="match status" value="1"/>
</dbReference>
<dbReference type="EMBL" id="CP032509">
    <property type="protein sequence ID" value="AZN73872.1"/>
    <property type="molecule type" value="Genomic_DNA"/>
</dbReference>
<dbReference type="PANTHER" id="PTHR43179:SF7">
    <property type="entry name" value="RHAMNOSYLTRANSFERASE WBBL"/>
    <property type="match status" value="1"/>
</dbReference>
<feature type="region of interest" description="Disordered" evidence="1">
    <location>
        <begin position="645"/>
        <end position="668"/>
    </location>
</feature>
<dbReference type="CDD" id="cd04186">
    <property type="entry name" value="GT_2_like_c"/>
    <property type="match status" value="1"/>
</dbReference>
<dbReference type="InterPro" id="IPR001173">
    <property type="entry name" value="Glyco_trans_2-like"/>
</dbReference>
<gene>
    <name evidence="3" type="ORF">D5400_15790</name>
</gene>
<keyword evidence="3" id="KW-0808">Transferase</keyword>
<dbReference type="AlphaFoldDB" id="A0A3Q8XTV1"/>
<feature type="domain" description="Glycosyltransferase 2-like" evidence="2">
    <location>
        <begin position="135"/>
        <end position="242"/>
    </location>
</feature>
<protein>
    <submittedName>
        <fullName evidence="3">Glycosyltransferase</fullName>
    </submittedName>
</protein>
<dbReference type="Pfam" id="PF00535">
    <property type="entry name" value="Glycos_transf_2"/>
    <property type="match status" value="2"/>
</dbReference>
<proteinExistence type="predicted"/>
<sequence length="677" mass="75917">MEPQLYVNFGLGFKERQSFNPRSSRRHAILVDVGGIGTVRSIRLDPNNRPGDFTCHADAFRSRAEAEAVAEAWCQGTPGAVRSKFGRLSRLIFSGLPFGFGKTNKLAHHLEEIYQLAAIETAELSFALSEKPFLSLVVPVYNAPDRYLDELLRSFRRQMAGTVELILSDDASPSSTTQAWLDKAAEFEDVIVVRNPVNRGIAETTNSGIAVATGEWIALLDHDDAIAPSALALIRATIERNPGVEFLYTDEVVTDGRLTPTSLMAKPAYDPVLLSGVNYINHFSVYRAERLRAIGGLRPGFEGSQDYDLLLRYLADLTDDQVIHLPYPAYWWRRDGRTYSRQNMGPSTDSARRAMKEAYGRRGDDVEIVPALTDTLHKVEFLRLRDALPKLSVIIPNKNGLPLIQRCLSDLMEKTDYPDFEVIIIDNGTTDPAVLSLYDQMTKRHDNISVDIEPAKFNFSRAVNQGIAKARGEHFLLLNNDISVIDPSWMKEMVACLAYEKAGIVGAKLLYPNDKIQHAGVIAGFGGLAGHWYLNRSANFPGPMNRLHVRSSMSCVTGAAMLISGDCHAEIGAFDEENFPVAYNDVDYCLRAYRAGWRVIWTPFACLHHHESATRGSEKSPENKVRFEREKDNLRRLHRTTHFVDPASSPLHSRDRSNPELQKLDHLPQARHWLPKH</sequence>
<dbReference type="Proteomes" id="UP000268192">
    <property type="component" value="Chromosome"/>
</dbReference>
<organism evidence="3 4">
    <name type="scientific">Georhizobium profundi</name>
    <dbReference type="NCBI Taxonomy" id="2341112"/>
    <lineage>
        <taxon>Bacteria</taxon>
        <taxon>Pseudomonadati</taxon>
        <taxon>Pseudomonadota</taxon>
        <taxon>Alphaproteobacteria</taxon>
        <taxon>Hyphomicrobiales</taxon>
        <taxon>Rhizobiaceae</taxon>
        <taxon>Georhizobium</taxon>
    </lineage>
</organism>
<reference evidence="3 4" key="1">
    <citation type="submission" date="2018-09" db="EMBL/GenBank/DDBJ databases">
        <title>Marinorhizobium profundi gen. nov., sp. nov., isolated from a deep-sea sediment sample from the New Britain Trench and proposal of Marinorhizobiaceae fam. nov. in the order Rhizobiales of the class Alphaproteobacteria.</title>
        <authorList>
            <person name="Cao J."/>
        </authorList>
    </citation>
    <scope>NUCLEOTIDE SEQUENCE [LARGE SCALE GENOMIC DNA]</scope>
    <source>
        <strain evidence="3 4">WS11</strain>
    </source>
</reference>
<dbReference type="GO" id="GO:0016757">
    <property type="term" value="F:glycosyltransferase activity"/>
    <property type="evidence" value="ECO:0007669"/>
    <property type="project" value="UniProtKB-KW"/>
</dbReference>
<name>A0A3Q8XTV1_9HYPH</name>
<keyword evidence="4" id="KW-1185">Reference proteome</keyword>
<dbReference type="KEGG" id="abaw:D5400_15790"/>
<evidence type="ECO:0000259" key="2">
    <source>
        <dbReference type="Pfam" id="PF00535"/>
    </source>
</evidence>
<accession>A0A3Q8XTV1</accession>